<organism evidence="3 4">
    <name type="scientific">Methylomonas methanica (strain DSM 25384 / MC09)</name>
    <dbReference type="NCBI Taxonomy" id="857087"/>
    <lineage>
        <taxon>Bacteria</taxon>
        <taxon>Pseudomonadati</taxon>
        <taxon>Pseudomonadota</taxon>
        <taxon>Gammaproteobacteria</taxon>
        <taxon>Methylococcales</taxon>
        <taxon>Methylococcaceae</taxon>
        <taxon>Methylomonas</taxon>
    </lineage>
</organism>
<dbReference type="OrthoDB" id="9813524at2"/>
<feature type="transmembrane region" description="Helical" evidence="1">
    <location>
        <begin position="97"/>
        <end position="115"/>
    </location>
</feature>
<dbReference type="Gene3D" id="1.20.144.10">
    <property type="entry name" value="Phosphatidic acid phosphatase type 2/haloperoxidase"/>
    <property type="match status" value="1"/>
</dbReference>
<name>G0A076_METMM</name>
<feature type="transmembrane region" description="Helical" evidence="1">
    <location>
        <begin position="12"/>
        <end position="30"/>
    </location>
</feature>
<dbReference type="CDD" id="cd03396">
    <property type="entry name" value="PAP2_like_6"/>
    <property type="match status" value="1"/>
</dbReference>
<evidence type="ECO:0000259" key="2">
    <source>
        <dbReference type="SMART" id="SM00014"/>
    </source>
</evidence>
<dbReference type="STRING" id="857087.Metme_2834"/>
<keyword evidence="1" id="KW-0472">Membrane</keyword>
<keyword evidence="1" id="KW-0812">Transmembrane</keyword>
<dbReference type="InterPro" id="IPR000326">
    <property type="entry name" value="PAP2/HPO"/>
</dbReference>
<dbReference type="HOGENOM" id="CLU_070327_1_1_6"/>
<dbReference type="KEGG" id="mmt:Metme_2834"/>
<dbReference type="Proteomes" id="UP000008888">
    <property type="component" value="Chromosome"/>
</dbReference>
<dbReference type="RefSeq" id="WP_013819448.1">
    <property type="nucleotide sequence ID" value="NC_015572.1"/>
</dbReference>
<accession>G0A076</accession>
<feature type="transmembrane region" description="Helical" evidence="1">
    <location>
        <begin position="201"/>
        <end position="221"/>
    </location>
</feature>
<reference key="2">
    <citation type="submission" date="2011-05" db="EMBL/GenBank/DDBJ databases">
        <title>Complete genome sequence of the aerobic marine methanotroph Methylomonas methanica MC09.</title>
        <authorList>
            <person name="Boden R."/>
            <person name="Cunliffe M."/>
            <person name="Scanlan J."/>
            <person name="Moussard H."/>
            <person name="Kits K.D."/>
            <person name="Klotz M."/>
            <person name="Jetten M."/>
            <person name="Vuilleumier S."/>
            <person name="Han J."/>
            <person name="Peters L."/>
            <person name="Mikhailova N."/>
            <person name="Teshima H."/>
            <person name="Tapia R."/>
            <person name="Kyrpides N."/>
            <person name="Ivanova N."/>
            <person name="Pagani I."/>
            <person name="Cheng J.-F."/>
            <person name="Goodwin L."/>
            <person name="Han C."/>
            <person name="Hauser L."/>
            <person name="Land M."/>
            <person name="Lapidus A."/>
            <person name="Lucas S."/>
            <person name="Pitluck S."/>
            <person name="Woyke T."/>
            <person name="Stein L.Y."/>
            <person name="Murrell C."/>
        </authorList>
    </citation>
    <scope>NUCLEOTIDE SEQUENCE</scope>
    <source>
        <strain>MC09</strain>
    </source>
</reference>
<evidence type="ECO:0000256" key="1">
    <source>
        <dbReference type="SAM" id="Phobius"/>
    </source>
</evidence>
<feature type="domain" description="Phosphatidic acid phosphatase type 2/haloperoxidase" evidence="2">
    <location>
        <begin position="96"/>
        <end position="216"/>
    </location>
</feature>
<dbReference type="AlphaFoldDB" id="G0A076"/>
<sequence>MPHLKIKRAKRELLVWLFLVVTTTLLFWFTDLDTQLAGLFYHPGHSIADWPYQHWPVLKFLYDYAFPFTVITGLSALAIYISSHYHHFSRRYRRRSLYILLVIVIGPGLMVNLVFKDHWGRPRPVHIQQFGGEYSYVPPLKLGHTPDKSFVCGHCSVGYAFFVLYFLSQNHKAFYFTLTLIVAWTMGFTRMTAGGHFVSDILWSGYVVFLVAFALYYGWFIKMKPGHPEARH</sequence>
<feature type="transmembrane region" description="Helical" evidence="1">
    <location>
        <begin position="64"/>
        <end position="85"/>
    </location>
</feature>
<dbReference type="Pfam" id="PF01569">
    <property type="entry name" value="PAP2"/>
    <property type="match status" value="1"/>
</dbReference>
<evidence type="ECO:0000313" key="3">
    <source>
        <dbReference type="EMBL" id="AEG01215.1"/>
    </source>
</evidence>
<reference evidence="4" key="3">
    <citation type="submission" date="2011-05" db="EMBL/GenBank/DDBJ databases">
        <title>Complete sequence of Methylomonas methanica MC09.</title>
        <authorList>
            <consortium name="US DOE Joint Genome Institute"/>
            <person name="Lucas S."/>
            <person name="Han J."/>
            <person name="Lapidus A."/>
            <person name="Cheng J.-F."/>
            <person name="Goodwin L."/>
            <person name="Pitluck S."/>
            <person name="Peters L."/>
            <person name="Mikhailova N."/>
            <person name="Teshima H."/>
            <person name="Han C."/>
            <person name="Tapia R."/>
            <person name="Land M."/>
            <person name="Hauser L."/>
            <person name="Kyrpides N."/>
            <person name="Ivanova N."/>
            <person name="Pagani I."/>
            <person name="Stein L."/>
            <person name="Woyke T."/>
        </authorList>
    </citation>
    <scope>NUCLEOTIDE SEQUENCE [LARGE SCALE GENOMIC DNA]</scope>
    <source>
        <strain evidence="4">MC09</strain>
    </source>
</reference>
<reference evidence="3 4" key="1">
    <citation type="journal article" date="2011" name="J. Bacteriol.">
        <title>Complete Genome Sequence of the Aerobic Marine Methanotroph Methylomonas methanica MC09.</title>
        <authorList>
            <person name="Boden R."/>
            <person name="Cunliffe M."/>
            <person name="Scanlan J."/>
            <person name="Moussard H."/>
            <person name="Kits K.D."/>
            <person name="Klotz M.G."/>
            <person name="Jetten M.S."/>
            <person name="Vuilleumier S."/>
            <person name="Han J."/>
            <person name="Peters L."/>
            <person name="Mikhailova N."/>
            <person name="Teshima H."/>
            <person name="Tapia R."/>
            <person name="Kyrpides N."/>
            <person name="Ivanova N."/>
            <person name="Pagani I."/>
            <person name="Cheng J.F."/>
            <person name="Goodwin L."/>
            <person name="Han C."/>
            <person name="Hauser L."/>
            <person name="Land M.L."/>
            <person name="Lapidus A."/>
            <person name="Lucas S."/>
            <person name="Pitluck S."/>
            <person name="Woyke T."/>
            <person name="Stein L."/>
            <person name="Murrell J.C."/>
        </authorList>
    </citation>
    <scope>NUCLEOTIDE SEQUENCE [LARGE SCALE GENOMIC DNA]</scope>
    <source>
        <strain evidence="3 4">MC09</strain>
    </source>
</reference>
<keyword evidence="1" id="KW-1133">Transmembrane helix</keyword>
<feature type="transmembrane region" description="Helical" evidence="1">
    <location>
        <begin position="174"/>
        <end position="195"/>
    </location>
</feature>
<dbReference type="SUPFAM" id="SSF48317">
    <property type="entry name" value="Acid phosphatase/Vanadium-dependent haloperoxidase"/>
    <property type="match status" value="1"/>
</dbReference>
<proteinExistence type="predicted"/>
<evidence type="ECO:0000313" key="4">
    <source>
        <dbReference type="Proteomes" id="UP000008888"/>
    </source>
</evidence>
<keyword evidence="4" id="KW-1185">Reference proteome</keyword>
<dbReference type="eggNOG" id="COG3907">
    <property type="taxonomic scope" value="Bacteria"/>
</dbReference>
<feature type="transmembrane region" description="Helical" evidence="1">
    <location>
        <begin position="148"/>
        <end position="167"/>
    </location>
</feature>
<dbReference type="SMART" id="SM00014">
    <property type="entry name" value="acidPPc"/>
    <property type="match status" value="1"/>
</dbReference>
<protein>
    <submittedName>
        <fullName evidence="3">Phosphoesterase PA-phosphatase related protein</fullName>
    </submittedName>
</protein>
<dbReference type="EMBL" id="CP002738">
    <property type="protein sequence ID" value="AEG01215.1"/>
    <property type="molecule type" value="Genomic_DNA"/>
</dbReference>
<dbReference type="InterPro" id="IPR036938">
    <property type="entry name" value="PAP2/HPO_sf"/>
</dbReference>
<gene>
    <name evidence="3" type="ordered locus">Metme_2834</name>
</gene>